<gene>
    <name evidence="1" type="ORF">QJV33_10565</name>
</gene>
<name>A0ABT6Q9X8_9PROT</name>
<keyword evidence="2" id="KW-1185">Reference proteome</keyword>
<proteinExistence type="predicted"/>
<evidence type="ECO:0000313" key="1">
    <source>
        <dbReference type="EMBL" id="MDI2113712.1"/>
    </source>
</evidence>
<reference evidence="1" key="1">
    <citation type="submission" date="2023-05" db="EMBL/GenBank/DDBJ databases">
        <title>Whole genome sequence of Commensalibacter sp.</title>
        <authorList>
            <person name="Charoenyingcharoen P."/>
            <person name="Yukphan P."/>
        </authorList>
    </citation>
    <scope>NUCLEOTIDE SEQUENCE</scope>
    <source>
        <strain evidence="1">TBRC 10068</strain>
    </source>
</reference>
<evidence type="ECO:0008006" key="3">
    <source>
        <dbReference type="Google" id="ProtNLM"/>
    </source>
</evidence>
<dbReference type="RefSeq" id="WP_281463292.1">
    <property type="nucleotide sequence ID" value="NZ_JASBAN010000001.1"/>
</dbReference>
<evidence type="ECO:0000313" key="2">
    <source>
        <dbReference type="Proteomes" id="UP001431775"/>
    </source>
</evidence>
<comment type="caution">
    <text evidence="1">The sequence shown here is derived from an EMBL/GenBank/DDBJ whole genome shotgun (WGS) entry which is preliminary data.</text>
</comment>
<organism evidence="1 2">
    <name type="scientific">Commensalibacter nepenthis</name>
    <dbReference type="NCBI Taxonomy" id="3043872"/>
    <lineage>
        <taxon>Bacteria</taxon>
        <taxon>Pseudomonadati</taxon>
        <taxon>Pseudomonadota</taxon>
        <taxon>Alphaproteobacteria</taxon>
        <taxon>Acetobacterales</taxon>
        <taxon>Acetobacteraceae</taxon>
    </lineage>
</organism>
<dbReference type="Proteomes" id="UP001431775">
    <property type="component" value="Unassembled WGS sequence"/>
</dbReference>
<protein>
    <recommendedName>
        <fullName evidence="3">DUF4145 domain-containing protein</fullName>
    </recommendedName>
</protein>
<sequence>MKFNQQDYKGLIERAIHDIFYSNATNESKIVITRKYAEICIRKILDIPQKEDVSLGYKTIKNQIKELNLQNGLLANSIEEIRKFGNDCTHTQ</sequence>
<dbReference type="EMBL" id="JASBAN010000001">
    <property type="protein sequence ID" value="MDI2113712.1"/>
    <property type="molecule type" value="Genomic_DNA"/>
</dbReference>
<accession>A0ABT6Q9X8</accession>